<reference evidence="2" key="1">
    <citation type="submission" date="2018-12" db="EMBL/GenBank/DDBJ databases">
        <title>Genome sequence of Peanibacillus sp.</title>
        <authorList>
            <person name="Subramani G."/>
            <person name="Srinivasan S."/>
            <person name="Kim M.K."/>
        </authorList>
    </citation>
    <scope>NUCLEOTIDE SEQUENCE [LARGE SCALE GENOMIC DNA]</scope>
    <source>
        <strain evidence="2">18JY67-1</strain>
    </source>
</reference>
<dbReference type="InterPro" id="IPR018757">
    <property type="entry name" value="DUF2316"/>
</dbReference>
<organism evidence="1 2">
    <name type="scientific">Paenibacillus albus</name>
    <dbReference type="NCBI Taxonomy" id="2495582"/>
    <lineage>
        <taxon>Bacteria</taxon>
        <taxon>Bacillati</taxon>
        <taxon>Bacillota</taxon>
        <taxon>Bacilli</taxon>
        <taxon>Bacillales</taxon>
        <taxon>Paenibacillaceae</taxon>
        <taxon>Paenibacillus</taxon>
    </lineage>
</organism>
<dbReference type="Proteomes" id="UP000272528">
    <property type="component" value="Chromosome"/>
</dbReference>
<proteinExistence type="predicted"/>
<dbReference type="AlphaFoldDB" id="A0A3Q8X2B3"/>
<dbReference type="Pfam" id="PF10078">
    <property type="entry name" value="DUF2316"/>
    <property type="match status" value="1"/>
</dbReference>
<dbReference type="OrthoDB" id="3233189at2"/>
<accession>A0A3Q8X2B3</accession>
<dbReference type="EMBL" id="CP034437">
    <property type="protein sequence ID" value="AZN38831.1"/>
    <property type="molecule type" value="Genomic_DNA"/>
</dbReference>
<gene>
    <name evidence="1" type="ORF">EJC50_03445</name>
</gene>
<evidence type="ECO:0000313" key="1">
    <source>
        <dbReference type="EMBL" id="AZN38831.1"/>
    </source>
</evidence>
<dbReference type="KEGG" id="palb:EJC50_03445"/>
<protein>
    <submittedName>
        <fullName evidence="1">DUF2316 family protein</fullName>
    </submittedName>
</protein>
<sequence length="88" mass="9988">MSLSKQQVIDSSKELKANYLISGLTSSDIKTALGLNPEELEETLSIGPSSHPEMVWRLRDYMEDSIKASGKEPHPYSVLITNIWYKYK</sequence>
<evidence type="ECO:0000313" key="2">
    <source>
        <dbReference type="Proteomes" id="UP000272528"/>
    </source>
</evidence>
<name>A0A3Q8X2B3_9BACL</name>
<keyword evidence="2" id="KW-1185">Reference proteome</keyword>